<name>A0A378VU20_NEIGO</name>
<organism evidence="1">
    <name type="scientific">Neisseria gonorrhoeae</name>
    <dbReference type="NCBI Taxonomy" id="485"/>
    <lineage>
        <taxon>Bacteria</taxon>
        <taxon>Pseudomonadati</taxon>
        <taxon>Pseudomonadota</taxon>
        <taxon>Betaproteobacteria</taxon>
        <taxon>Neisseriales</taxon>
        <taxon>Neisseriaceae</taxon>
        <taxon>Neisseria</taxon>
    </lineage>
</organism>
<evidence type="ECO:0000313" key="1">
    <source>
        <dbReference type="EMBL" id="SUA20505.1"/>
    </source>
</evidence>
<accession>A0A378VU20</accession>
<dbReference type="EMBL" id="UGRI01000001">
    <property type="protein sequence ID" value="SUA20505.1"/>
    <property type="molecule type" value="Genomic_DNA"/>
</dbReference>
<reference evidence="1" key="1">
    <citation type="submission" date="2018-06" db="EMBL/GenBank/DDBJ databases">
        <authorList>
            <consortium name="Pathogen Informatics"/>
            <person name="Doyle S."/>
        </authorList>
    </citation>
    <scope>NUCLEOTIDE SEQUENCE [LARGE SCALE GENOMIC DNA]</scope>
    <source>
        <strain evidence="1">NCTC11421</strain>
    </source>
</reference>
<protein>
    <submittedName>
        <fullName evidence="1">Uncharacterized protein</fullName>
    </submittedName>
</protein>
<gene>
    <name evidence="1" type="ORF">NCTC11421_00594</name>
</gene>
<proteinExistence type="predicted"/>
<sequence>MFDGAKVVRRVEGNLWVFGMVALEKRVLRDKCRLKIGFKTAFSVCVKQ</sequence>
<dbReference type="AlphaFoldDB" id="A0A378VU20"/>